<dbReference type="InterPro" id="IPR000424">
    <property type="entry name" value="Primosome_PriB/ssb"/>
</dbReference>
<dbReference type="GO" id="GO:0009295">
    <property type="term" value="C:nucleoid"/>
    <property type="evidence" value="ECO:0007669"/>
    <property type="project" value="TreeGrafter"/>
</dbReference>
<dbReference type="OrthoDB" id="4427276at2"/>
<keyword evidence="1 2" id="KW-0238">DNA-binding</keyword>
<protein>
    <recommendedName>
        <fullName evidence="3">Single-stranded DNA-binding protein</fullName>
    </recommendedName>
</protein>
<organism evidence="5 6">
    <name type="scientific">Georgenia subflava</name>
    <dbReference type="NCBI Taxonomy" id="1622177"/>
    <lineage>
        <taxon>Bacteria</taxon>
        <taxon>Bacillati</taxon>
        <taxon>Actinomycetota</taxon>
        <taxon>Actinomycetes</taxon>
        <taxon>Micrococcales</taxon>
        <taxon>Bogoriellaceae</taxon>
        <taxon>Georgenia</taxon>
    </lineage>
</organism>
<evidence type="ECO:0000313" key="6">
    <source>
        <dbReference type="Proteomes" id="UP000437709"/>
    </source>
</evidence>
<sequence length="211" mass="22112">MVSGATARVVRGGSVPREAGSGPARSRGASMSNEIKVTVRGFVGSEPVRHVVPSGKTFARFRVASTSRIRDSATGEFRDGDTVWFTVKAWKELAENILASLHKGTPVVLSGTLVSETWQSEQGERSSNVVKVDAIGPDLNTGTANFVKTVRSTAADGDGENASDDPEDESGAGAVAGLTGPDGVRFTGEELPDEPPLESQQSTDYEMASTL</sequence>
<keyword evidence="6" id="KW-1185">Reference proteome</keyword>
<dbReference type="GO" id="GO:0003697">
    <property type="term" value="F:single-stranded DNA binding"/>
    <property type="evidence" value="ECO:0007669"/>
    <property type="project" value="InterPro"/>
</dbReference>
<dbReference type="EMBL" id="WHPC01000118">
    <property type="protein sequence ID" value="MPV38856.1"/>
    <property type="molecule type" value="Genomic_DNA"/>
</dbReference>
<dbReference type="InterPro" id="IPR012340">
    <property type="entry name" value="NA-bd_OB-fold"/>
</dbReference>
<dbReference type="PROSITE" id="PS50935">
    <property type="entry name" value="SSB"/>
    <property type="match status" value="1"/>
</dbReference>
<proteinExistence type="predicted"/>
<name>A0A6N7ERW5_9MICO</name>
<dbReference type="PANTHER" id="PTHR10302:SF27">
    <property type="entry name" value="SINGLE-STRANDED DNA-BINDING PROTEIN"/>
    <property type="match status" value="1"/>
</dbReference>
<dbReference type="Gene3D" id="2.40.50.140">
    <property type="entry name" value="Nucleic acid-binding proteins"/>
    <property type="match status" value="1"/>
</dbReference>
<feature type="compositionally biased region" description="Acidic residues" evidence="4">
    <location>
        <begin position="157"/>
        <end position="170"/>
    </location>
</feature>
<dbReference type="CDD" id="cd04496">
    <property type="entry name" value="SSB_OBF"/>
    <property type="match status" value="1"/>
</dbReference>
<dbReference type="SUPFAM" id="SSF50249">
    <property type="entry name" value="Nucleic acid-binding proteins"/>
    <property type="match status" value="1"/>
</dbReference>
<reference evidence="5 6" key="1">
    <citation type="submission" date="2019-10" db="EMBL/GenBank/DDBJ databases">
        <title>Georgenia wutianyii sp. nov. and Georgenia yuyongxinii sp. nov. isolated from plateau pika (Ochotona curzoniae) in the Qinghai-Tibet plateau of China.</title>
        <authorList>
            <person name="Tian Z."/>
        </authorList>
    </citation>
    <scope>NUCLEOTIDE SEQUENCE [LARGE SCALE GENOMIC DNA]</scope>
    <source>
        <strain evidence="5 6">JCM 19765</strain>
    </source>
</reference>
<dbReference type="Pfam" id="PF00436">
    <property type="entry name" value="SSB"/>
    <property type="match status" value="1"/>
</dbReference>
<dbReference type="AlphaFoldDB" id="A0A6N7ERW5"/>
<accession>A0A6N7ERW5</accession>
<evidence type="ECO:0000313" key="5">
    <source>
        <dbReference type="EMBL" id="MPV38856.1"/>
    </source>
</evidence>
<dbReference type="NCBIfam" id="TIGR00621">
    <property type="entry name" value="ssb"/>
    <property type="match status" value="1"/>
</dbReference>
<dbReference type="Proteomes" id="UP000437709">
    <property type="component" value="Unassembled WGS sequence"/>
</dbReference>
<feature type="region of interest" description="Disordered" evidence="4">
    <location>
        <begin position="1"/>
        <end position="31"/>
    </location>
</feature>
<comment type="caution">
    <text evidence="5">The sequence shown here is derived from an EMBL/GenBank/DDBJ whole genome shotgun (WGS) entry which is preliminary data.</text>
</comment>
<evidence type="ECO:0000256" key="4">
    <source>
        <dbReference type="SAM" id="MobiDB-lite"/>
    </source>
</evidence>
<gene>
    <name evidence="5" type="primary">ssb</name>
    <name evidence="5" type="ORF">GB881_17745</name>
</gene>
<evidence type="ECO:0000256" key="3">
    <source>
        <dbReference type="RuleBase" id="RU000524"/>
    </source>
</evidence>
<evidence type="ECO:0000256" key="2">
    <source>
        <dbReference type="PROSITE-ProRule" id="PRU00252"/>
    </source>
</evidence>
<feature type="region of interest" description="Disordered" evidence="4">
    <location>
        <begin position="153"/>
        <end position="211"/>
    </location>
</feature>
<dbReference type="GO" id="GO:0006260">
    <property type="term" value="P:DNA replication"/>
    <property type="evidence" value="ECO:0007669"/>
    <property type="project" value="InterPro"/>
</dbReference>
<dbReference type="InterPro" id="IPR011344">
    <property type="entry name" value="ssDNA-bd"/>
</dbReference>
<evidence type="ECO:0000256" key="1">
    <source>
        <dbReference type="ARBA" id="ARBA00023125"/>
    </source>
</evidence>
<feature type="compositionally biased region" description="Polar residues" evidence="4">
    <location>
        <begin position="198"/>
        <end position="211"/>
    </location>
</feature>
<dbReference type="PANTHER" id="PTHR10302">
    <property type="entry name" value="SINGLE-STRANDED DNA-BINDING PROTEIN"/>
    <property type="match status" value="1"/>
</dbReference>